<dbReference type="InterPro" id="IPR019283">
    <property type="entry name" value="DUF2330"/>
</dbReference>
<evidence type="ECO:0000313" key="4">
    <source>
        <dbReference type="Proteomes" id="UP001589890"/>
    </source>
</evidence>
<feature type="signal peptide" evidence="2">
    <location>
        <begin position="1"/>
        <end position="24"/>
    </location>
</feature>
<dbReference type="Pfam" id="PF10092">
    <property type="entry name" value="DUF2330"/>
    <property type="match status" value="1"/>
</dbReference>
<feature type="chain" id="PRO_5045926443" evidence="2">
    <location>
        <begin position="25"/>
        <end position="347"/>
    </location>
</feature>
<keyword evidence="4" id="KW-1185">Reference proteome</keyword>
<reference evidence="3 4" key="1">
    <citation type="submission" date="2024-09" db="EMBL/GenBank/DDBJ databases">
        <authorList>
            <person name="Sun Q."/>
            <person name="Mori K."/>
        </authorList>
    </citation>
    <scope>NUCLEOTIDE SEQUENCE [LARGE SCALE GENOMIC DNA]</scope>
    <source>
        <strain evidence="3 4">CGMCC 1.15906</strain>
    </source>
</reference>
<evidence type="ECO:0000256" key="1">
    <source>
        <dbReference type="SAM" id="Phobius"/>
    </source>
</evidence>
<sequence length="347" mass="37405">MRWRVVAGIVLAAAGLGVVSPAWACGCGGYMPELGAGTASERARVYGERALVQHANGQETITLAMTVRGSSKKAAWIMPVPSQARVQLGDRDLFGQLAMATRPRKVYRTTYWPFRGFLKEIGGRRDGAGAPAAGGGVDVRQQMRLGPFEVARLGATDPTAVTRWLATNGYVVPDGLAANLAPYVMEKWEIIAVRLAPEDKKGELSGETPPLRLSFASDRIVYPMRLSKGATTPQTVTVYVATGHRVEPTVLPDPSVQPELVFAGRADVAALSSIYLTAYSVKYDQPGRITNDFTFAQAPTDDEFRQVVTIERNNPVPVTLAILAVPPLAGLIAILIGVRRRRTARLP</sequence>
<keyword evidence="1" id="KW-0812">Transmembrane</keyword>
<dbReference type="Proteomes" id="UP001589890">
    <property type="component" value="Unassembled WGS sequence"/>
</dbReference>
<keyword evidence="1" id="KW-1133">Transmembrane helix</keyword>
<feature type="transmembrane region" description="Helical" evidence="1">
    <location>
        <begin position="318"/>
        <end position="338"/>
    </location>
</feature>
<keyword evidence="2" id="KW-0732">Signal</keyword>
<evidence type="ECO:0000256" key="2">
    <source>
        <dbReference type="SAM" id="SignalP"/>
    </source>
</evidence>
<proteinExistence type="predicted"/>
<comment type="caution">
    <text evidence="3">The sequence shown here is derived from an EMBL/GenBank/DDBJ whole genome shotgun (WGS) entry which is preliminary data.</text>
</comment>
<dbReference type="EMBL" id="JBHLTC010000008">
    <property type="protein sequence ID" value="MFC0623938.1"/>
    <property type="molecule type" value="Genomic_DNA"/>
</dbReference>
<keyword evidence="1" id="KW-0472">Membrane</keyword>
<protein>
    <submittedName>
        <fullName evidence="3">DUF2330 domain-containing protein</fullName>
    </submittedName>
</protein>
<accession>A0ABV6QH31</accession>
<organism evidence="3 4">
    <name type="scientific">Kribbella deserti</name>
    <dbReference type="NCBI Taxonomy" id="1926257"/>
    <lineage>
        <taxon>Bacteria</taxon>
        <taxon>Bacillati</taxon>
        <taxon>Actinomycetota</taxon>
        <taxon>Actinomycetes</taxon>
        <taxon>Propionibacteriales</taxon>
        <taxon>Kribbellaceae</taxon>
        <taxon>Kribbella</taxon>
    </lineage>
</organism>
<name>A0ABV6QH31_9ACTN</name>
<gene>
    <name evidence="3" type="ORF">ACFFGN_07685</name>
</gene>
<dbReference type="PROSITE" id="PS51257">
    <property type="entry name" value="PROKAR_LIPOPROTEIN"/>
    <property type="match status" value="1"/>
</dbReference>
<dbReference type="RefSeq" id="WP_380044642.1">
    <property type="nucleotide sequence ID" value="NZ_JBHLTC010000008.1"/>
</dbReference>
<evidence type="ECO:0000313" key="3">
    <source>
        <dbReference type="EMBL" id="MFC0623938.1"/>
    </source>
</evidence>